<dbReference type="EMBL" id="ML179162">
    <property type="protein sequence ID" value="THU97097.1"/>
    <property type="molecule type" value="Genomic_DNA"/>
</dbReference>
<keyword evidence="3" id="KW-1185">Reference proteome</keyword>
<proteinExistence type="predicted"/>
<evidence type="ECO:0000313" key="1">
    <source>
        <dbReference type="EMBL" id="THU97095.1"/>
    </source>
</evidence>
<evidence type="ECO:0000313" key="2">
    <source>
        <dbReference type="EMBL" id="THU97097.1"/>
    </source>
</evidence>
<accession>A0A4S8M4I7</accession>
<dbReference type="AlphaFoldDB" id="A0A4S8M4I7"/>
<dbReference type="EMBL" id="ML179162">
    <property type="protein sequence ID" value="THU97095.1"/>
    <property type="molecule type" value="Genomic_DNA"/>
</dbReference>
<organism evidence="2 3">
    <name type="scientific">Dendrothele bispora (strain CBS 962.96)</name>
    <dbReference type="NCBI Taxonomy" id="1314807"/>
    <lineage>
        <taxon>Eukaryota</taxon>
        <taxon>Fungi</taxon>
        <taxon>Dikarya</taxon>
        <taxon>Basidiomycota</taxon>
        <taxon>Agaricomycotina</taxon>
        <taxon>Agaricomycetes</taxon>
        <taxon>Agaricomycetidae</taxon>
        <taxon>Agaricales</taxon>
        <taxon>Agaricales incertae sedis</taxon>
        <taxon>Dendrothele</taxon>
    </lineage>
</organism>
<reference evidence="2 3" key="1">
    <citation type="journal article" date="2019" name="Nat. Ecol. Evol.">
        <title>Megaphylogeny resolves global patterns of mushroom evolution.</title>
        <authorList>
            <person name="Varga T."/>
            <person name="Krizsan K."/>
            <person name="Foldi C."/>
            <person name="Dima B."/>
            <person name="Sanchez-Garcia M."/>
            <person name="Sanchez-Ramirez S."/>
            <person name="Szollosi G.J."/>
            <person name="Szarkandi J.G."/>
            <person name="Papp V."/>
            <person name="Albert L."/>
            <person name="Andreopoulos W."/>
            <person name="Angelini C."/>
            <person name="Antonin V."/>
            <person name="Barry K.W."/>
            <person name="Bougher N.L."/>
            <person name="Buchanan P."/>
            <person name="Buyck B."/>
            <person name="Bense V."/>
            <person name="Catcheside P."/>
            <person name="Chovatia M."/>
            <person name="Cooper J."/>
            <person name="Damon W."/>
            <person name="Desjardin D."/>
            <person name="Finy P."/>
            <person name="Geml J."/>
            <person name="Haridas S."/>
            <person name="Hughes K."/>
            <person name="Justo A."/>
            <person name="Karasinski D."/>
            <person name="Kautmanova I."/>
            <person name="Kiss B."/>
            <person name="Kocsube S."/>
            <person name="Kotiranta H."/>
            <person name="LaButti K.M."/>
            <person name="Lechner B.E."/>
            <person name="Liimatainen K."/>
            <person name="Lipzen A."/>
            <person name="Lukacs Z."/>
            <person name="Mihaltcheva S."/>
            <person name="Morgado L.N."/>
            <person name="Niskanen T."/>
            <person name="Noordeloos M.E."/>
            <person name="Ohm R.A."/>
            <person name="Ortiz-Santana B."/>
            <person name="Ovrebo C."/>
            <person name="Racz N."/>
            <person name="Riley R."/>
            <person name="Savchenko A."/>
            <person name="Shiryaev A."/>
            <person name="Soop K."/>
            <person name="Spirin V."/>
            <person name="Szebenyi C."/>
            <person name="Tomsovsky M."/>
            <person name="Tulloss R.E."/>
            <person name="Uehling J."/>
            <person name="Grigoriev I.V."/>
            <person name="Vagvolgyi C."/>
            <person name="Papp T."/>
            <person name="Martin F.M."/>
            <person name="Miettinen O."/>
            <person name="Hibbett D.S."/>
            <person name="Nagy L.G."/>
        </authorList>
    </citation>
    <scope>NUCLEOTIDE SEQUENCE [LARGE SCALE GENOMIC DNA]</scope>
    <source>
        <strain evidence="2 3">CBS 962.96</strain>
    </source>
</reference>
<sequence>MSNAPLLDALATTVPNSLAEDSVEFIVDSTRFLCSPIYHRSVYTMVTQSSTSSHYPI</sequence>
<evidence type="ECO:0000313" key="3">
    <source>
        <dbReference type="Proteomes" id="UP000297245"/>
    </source>
</evidence>
<name>A0A4S8M4I7_DENBC</name>
<protein>
    <submittedName>
        <fullName evidence="2">Uncharacterized protein</fullName>
    </submittedName>
</protein>
<dbReference type="Proteomes" id="UP000297245">
    <property type="component" value="Unassembled WGS sequence"/>
</dbReference>
<gene>
    <name evidence="1" type="ORF">K435DRAFT_857898</name>
    <name evidence="2" type="ORF">K435DRAFT_857900</name>
</gene>